<feature type="non-terminal residue" evidence="3">
    <location>
        <position position="1"/>
    </location>
</feature>
<dbReference type="NCBIfam" id="TIGR00158">
    <property type="entry name" value="L9"/>
    <property type="match status" value="1"/>
</dbReference>
<comment type="caution">
    <text evidence="3">The sequence shown here is derived from an EMBL/GenBank/DDBJ whole genome shotgun (WGS) entry which is preliminary data.</text>
</comment>
<dbReference type="InterPro" id="IPR020069">
    <property type="entry name" value="Ribosomal_bL9_C"/>
</dbReference>
<dbReference type="SUPFAM" id="SSF55653">
    <property type="entry name" value="Ribosomal protein L9 C-domain"/>
    <property type="match status" value="1"/>
</dbReference>
<name>X1NMJ9_9ZZZZ</name>
<evidence type="ECO:0000259" key="2">
    <source>
        <dbReference type="Pfam" id="PF03948"/>
    </source>
</evidence>
<dbReference type="InterPro" id="IPR000244">
    <property type="entry name" value="Ribosomal_bL9"/>
</dbReference>
<gene>
    <name evidence="3" type="ORF">S06H3_32266</name>
</gene>
<dbReference type="EMBL" id="BARV01019176">
    <property type="protein sequence ID" value="GAI27995.1"/>
    <property type="molecule type" value="Genomic_DNA"/>
</dbReference>
<feature type="compositionally biased region" description="Basic and acidic residues" evidence="1">
    <location>
        <begin position="118"/>
        <end position="142"/>
    </location>
</feature>
<dbReference type="Gene3D" id="3.10.430.100">
    <property type="entry name" value="Ribosomal protein L9, C-terminal domain"/>
    <property type="match status" value="1"/>
</dbReference>
<dbReference type="GO" id="GO:0003735">
    <property type="term" value="F:structural constituent of ribosome"/>
    <property type="evidence" value="ECO:0007669"/>
    <property type="project" value="InterPro"/>
</dbReference>
<feature type="domain" description="Large ribosomal subunit protein bL9 C-terminal" evidence="2">
    <location>
        <begin position="37"/>
        <end position="115"/>
    </location>
</feature>
<dbReference type="GO" id="GO:0005840">
    <property type="term" value="C:ribosome"/>
    <property type="evidence" value="ECO:0007669"/>
    <property type="project" value="InterPro"/>
</dbReference>
<dbReference type="Pfam" id="PF03948">
    <property type="entry name" value="Ribosomal_L9_C"/>
    <property type="match status" value="1"/>
</dbReference>
<sequence length="176" mass="19694">PKKLAVLANPTTANMIEVQRQIEAYRQKQTEATLAGLGRELEGKEITLKAQAGAKGRLHGSITTADIADELQNSAGLAVDKRKIELAEPINKLGSYDISIRLSKDIMPTIKVTVEEEEKAKEAEREGEKVTTDKKAAVVKKEEKKKKRKKREEEKKEEKLATEEKVTVEEEEKEAE</sequence>
<evidence type="ECO:0000313" key="3">
    <source>
        <dbReference type="EMBL" id="GAI27995.1"/>
    </source>
</evidence>
<proteinExistence type="predicted"/>
<feature type="region of interest" description="Disordered" evidence="1">
    <location>
        <begin position="116"/>
        <end position="176"/>
    </location>
</feature>
<dbReference type="InterPro" id="IPR036791">
    <property type="entry name" value="Ribosomal_bL9_C_sf"/>
</dbReference>
<dbReference type="AlphaFoldDB" id="X1NMJ9"/>
<dbReference type="GO" id="GO:0006412">
    <property type="term" value="P:translation"/>
    <property type="evidence" value="ECO:0007669"/>
    <property type="project" value="InterPro"/>
</dbReference>
<dbReference type="PANTHER" id="PTHR21368">
    <property type="entry name" value="50S RIBOSOMAL PROTEIN L9"/>
    <property type="match status" value="1"/>
</dbReference>
<accession>X1NMJ9</accession>
<dbReference type="InterPro" id="IPR020594">
    <property type="entry name" value="Ribosomal_bL9_bac/chp"/>
</dbReference>
<protein>
    <recommendedName>
        <fullName evidence="2">Large ribosomal subunit protein bL9 C-terminal domain-containing protein</fullName>
    </recommendedName>
</protein>
<organism evidence="3">
    <name type="scientific">marine sediment metagenome</name>
    <dbReference type="NCBI Taxonomy" id="412755"/>
    <lineage>
        <taxon>unclassified sequences</taxon>
        <taxon>metagenomes</taxon>
        <taxon>ecological metagenomes</taxon>
    </lineage>
</organism>
<evidence type="ECO:0000256" key="1">
    <source>
        <dbReference type="SAM" id="MobiDB-lite"/>
    </source>
</evidence>
<feature type="compositionally biased region" description="Basic and acidic residues" evidence="1">
    <location>
        <begin position="151"/>
        <end position="168"/>
    </location>
</feature>
<reference evidence="3" key="1">
    <citation type="journal article" date="2014" name="Front. Microbiol.">
        <title>High frequency of phylogenetically diverse reductive dehalogenase-homologous genes in deep subseafloor sedimentary metagenomes.</title>
        <authorList>
            <person name="Kawai M."/>
            <person name="Futagami T."/>
            <person name="Toyoda A."/>
            <person name="Takaki Y."/>
            <person name="Nishi S."/>
            <person name="Hori S."/>
            <person name="Arai W."/>
            <person name="Tsubouchi T."/>
            <person name="Morono Y."/>
            <person name="Uchiyama I."/>
            <person name="Ito T."/>
            <person name="Fujiyama A."/>
            <person name="Inagaki F."/>
            <person name="Takami H."/>
        </authorList>
    </citation>
    <scope>NUCLEOTIDE SEQUENCE</scope>
    <source>
        <strain evidence="3">Expedition CK06-06</strain>
    </source>
</reference>